<keyword evidence="2" id="KW-1185">Reference proteome</keyword>
<proteinExistence type="predicted"/>
<accession>A0A5E4PQ81</accession>
<protein>
    <submittedName>
        <fullName evidence="1">Uncharacterized protein</fullName>
    </submittedName>
</protein>
<name>A0A5E4PQ81_9NEOP</name>
<evidence type="ECO:0000313" key="1">
    <source>
        <dbReference type="EMBL" id="VVC87457.1"/>
    </source>
</evidence>
<organism evidence="1 2">
    <name type="scientific">Leptidea sinapis</name>
    <dbReference type="NCBI Taxonomy" id="189913"/>
    <lineage>
        <taxon>Eukaryota</taxon>
        <taxon>Metazoa</taxon>
        <taxon>Ecdysozoa</taxon>
        <taxon>Arthropoda</taxon>
        <taxon>Hexapoda</taxon>
        <taxon>Insecta</taxon>
        <taxon>Pterygota</taxon>
        <taxon>Neoptera</taxon>
        <taxon>Endopterygota</taxon>
        <taxon>Lepidoptera</taxon>
        <taxon>Glossata</taxon>
        <taxon>Ditrysia</taxon>
        <taxon>Papilionoidea</taxon>
        <taxon>Pieridae</taxon>
        <taxon>Dismorphiinae</taxon>
        <taxon>Leptidea</taxon>
    </lineage>
</organism>
<gene>
    <name evidence="1" type="ORF">LSINAPIS_LOCUS1054</name>
</gene>
<evidence type="ECO:0000313" key="2">
    <source>
        <dbReference type="Proteomes" id="UP000324832"/>
    </source>
</evidence>
<dbReference type="AlphaFoldDB" id="A0A5E4PQ81"/>
<dbReference type="EMBL" id="FZQP02000116">
    <property type="protein sequence ID" value="VVC87457.1"/>
    <property type="molecule type" value="Genomic_DNA"/>
</dbReference>
<dbReference type="Proteomes" id="UP000324832">
    <property type="component" value="Unassembled WGS sequence"/>
</dbReference>
<reference evidence="1 2" key="1">
    <citation type="submission" date="2017-07" db="EMBL/GenBank/DDBJ databases">
        <authorList>
            <person name="Talla V."/>
            <person name="Backstrom N."/>
        </authorList>
    </citation>
    <scope>NUCLEOTIDE SEQUENCE [LARGE SCALE GENOMIC DNA]</scope>
</reference>
<sequence length="144" mass="15871">MDAINQPFRSSNDDLSDLCPDFSTRTTLFGFYIPNKYCQIVKGPSGRNQNVLLRLNSLRLQCSMFVRFRNKAKRLQHARLVQLSTRRKAEAAAVGTATEAAVGRQEAPVVAGERRPAGLLQRGVLKPSALPSSAAYCGRYESPS</sequence>